<evidence type="ECO:0000259" key="1">
    <source>
        <dbReference type="Pfam" id="PF01370"/>
    </source>
</evidence>
<evidence type="ECO:0000313" key="3">
    <source>
        <dbReference type="EMBL" id="QNP55063.1"/>
    </source>
</evidence>
<dbReference type="Proteomes" id="UP000516117">
    <property type="component" value="Chromosome"/>
</dbReference>
<protein>
    <submittedName>
        <fullName evidence="3">Capsular biosynthesis protein</fullName>
    </submittedName>
</protein>
<accession>A0A7H0H3E7</accession>
<name>A0A7H0H3E7_9ACTN</name>
<dbReference type="KEGG" id="tdf:H9L22_12380"/>
<dbReference type="Gene3D" id="2.60.120.10">
    <property type="entry name" value="Jelly Rolls"/>
    <property type="match status" value="1"/>
</dbReference>
<dbReference type="InterPro" id="IPR014710">
    <property type="entry name" value="RmlC-like_jellyroll"/>
</dbReference>
<evidence type="ECO:0000313" key="4">
    <source>
        <dbReference type="Proteomes" id="UP000516117"/>
    </source>
</evidence>
<proteinExistence type="predicted"/>
<dbReference type="SUPFAM" id="SSF51735">
    <property type="entry name" value="NAD(P)-binding Rossmann-fold domains"/>
    <property type="match status" value="1"/>
</dbReference>
<dbReference type="InterPro" id="IPR001509">
    <property type="entry name" value="Epimerase_deHydtase"/>
</dbReference>
<dbReference type="RefSeq" id="WP_187720199.1">
    <property type="nucleotide sequence ID" value="NZ_BAABBL010000007.1"/>
</dbReference>
<dbReference type="SUPFAM" id="SSF51182">
    <property type="entry name" value="RmlC-like cupins"/>
    <property type="match status" value="1"/>
</dbReference>
<dbReference type="Pfam" id="PF14667">
    <property type="entry name" value="Polysacc_synt_C"/>
    <property type="match status" value="1"/>
</dbReference>
<gene>
    <name evidence="3" type="ORF">H9L22_12380</name>
</gene>
<dbReference type="InterPro" id="IPR029303">
    <property type="entry name" value="CapF_C"/>
</dbReference>
<dbReference type="Pfam" id="PF01370">
    <property type="entry name" value="Epimerase"/>
    <property type="match status" value="1"/>
</dbReference>
<dbReference type="EMBL" id="CP060789">
    <property type="protein sequence ID" value="QNP55063.1"/>
    <property type="molecule type" value="Genomic_DNA"/>
</dbReference>
<feature type="domain" description="Capsular polysaccharide assembling protein CapF C-terminal" evidence="2">
    <location>
        <begin position="249"/>
        <end position="360"/>
    </location>
</feature>
<keyword evidence="4" id="KW-1185">Reference proteome</keyword>
<dbReference type="Gene3D" id="3.40.50.720">
    <property type="entry name" value="NAD(P)-binding Rossmann-like Domain"/>
    <property type="match status" value="1"/>
</dbReference>
<reference evidence="3 4" key="1">
    <citation type="submission" date="2020-08" db="EMBL/GenBank/DDBJ databases">
        <title>Genome sequence of Tessaracoccus defluvii JCM 17540T.</title>
        <authorList>
            <person name="Hyun D.-W."/>
            <person name="Bae J.-W."/>
        </authorList>
    </citation>
    <scope>NUCLEOTIDE SEQUENCE [LARGE SCALE GENOMIC DNA]</scope>
    <source>
        <strain evidence="3 4">JCM 17540</strain>
    </source>
</reference>
<dbReference type="AlphaFoldDB" id="A0A7H0H3E7"/>
<dbReference type="InterPro" id="IPR011051">
    <property type="entry name" value="RmlC_Cupin_sf"/>
</dbReference>
<feature type="domain" description="NAD-dependent epimerase/dehydratase" evidence="1">
    <location>
        <begin position="96"/>
        <end position="178"/>
    </location>
</feature>
<sequence length="364" mass="39303">MTPVPITGARGFLGWHTRGALHAGGIESIPVAVGAGFELDSAVAALEGASRFIHIAGVNRAADDDVRDGNILFAQQAADALRRAETPPAVVAYANSTQAGNGSQYGAAKEQAAAILAAAADDRGVEFVDLKLPNLFGEHGRPFYNAVTSTFCHTLANGGQPQVENDKELTLLHAQNAADLLTGAVDPSEQDVLERRVLVSELLEMLSEFSGIYATGAIPDLSDPFHRDLFNTYRAYAFEASPEIPLVKHADPRGSFFEMIRTHGGESQASFSTTVPGISRGDHYHRRKVERFTVLVGEATIALRKMFTDDVKEIHVTGDVPVSVDMPTLWSHKITNTGSSTLFTSFWANELFDVDRPDTVRELV</sequence>
<evidence type="ECO:0000259" key="2">
    <source>
        <dbReference type="Pfam" id="PF14667"/>
    </source>
</evidence>
<organism evidence="3 4">
    <name type="scientific">Tessaracoccus defluvii</name>
    <dbReference type="NCBI Taxonomy" id="1285901"/>
    <lineage>
        <taxon>Bacteria</taxon>
        <taxon>Bacillati</taxon>
        <taxon>Actinomycetota</taxon>
        <taxon>Actinomycetes</taxon>
        <taxon>Propionibacteriales</taxon>
        <taxon>Propionibacteriaceae</taxon>
        <taxon>Tessaracoccus</taxon>
    </lineage>
</organism>
<dbReference type="InterPro" id="IPR036291">
    <property type="entry name" value="NAD(P)-bd_dom_sf"/>
</dbReference>